<feature type="domain" description="N-acetyltransferase" evidence="2">
    <location>
        <begin position="4"/>
        <end position="165"/>
    </location>
</feature>
<keyword evidence="1" id="KW-0808">Transferase</keyword>
<evidence type="ECO:0000256" key="1">
    <source>
        <dbReference type="ARBA" id="ARBA00022679"/>
    </source>
</evidence>
<evidence type="ECO:0000259" key="2">
    <source>
        <dbReference type="PROSITE" id="PS51186"/>
    </source>
</evidence>
<dbReference type="CDD" id="cd04301">
    <property type="entry name" value="NAT_SF"/>
    <property type="match status" value="1"/>
</dbReference>
<dbReference type="InterPro" id="IPR016181">
    <property type="entry name" value="Acyl_CoA_acyltransferase"/>
</dbReference>
<dbReference type="SUPFAM" id="SSF55729">
    <property type="entry name" value="Acyl-CoA N-acyltransferases (Nat)"/>
    <property type="match status" value="1"/>
</dbReference>
<evidence type="ECO:0000313" key="3">
    <source>
        <dbReference type="EMBL" id="XBH15395.1"/>
    </source>
</evidence>
<dbReference type="GO" id="GO:0008080">
    <property type="term" value="F:N-acetyltransferase activity"/>
    <property type="evidence" value="ECO:0007669"/>
    <property type="project" value="InterPro"/>
</dbReference>
<proteinExistence type="predicted"/>
<reference evidence="3" key="1">
    <citation type="submission" date="2023-03" db="EMBL/GenBank/DDBJ databases">
        <title>Edaphobacter sp.</title>
        <authorList>
            <person name="Huber K.J."/>
            <person name="Papendorf J."/>
            <person name="Pilke C."/>
            <person name="Bunk B."/>
            <person name="Sproeer C."/>
            <person name="Pester M."/>
        </authorList>
    </citation>
    <scope>NUCLEOTIDE SEQUENCE</scope>
    <source>
        <strain evidence="3">DSM 110680</strain>
    </source>
</reference>
<organism evidence="3">
    <name type="scientific">Telmatobacter sp. DSM 110680</name>
    <dbReference type="NCBI Taxonomy" id="3036704"/>
    <lineage>
        <taxon>Bacteria</taxon>
        <taxon>Pseudomonadati</taxon>
        <taxon>Acidobacteriota</taxon>
        <taxon>Terriglobia</taxon>
        <taxon>Terriglobales</taxon>
        <taxon>Acidobacteriaceae</taxon>
        <taxon>Telmatobacter</taxon>
    </lineage>
</organism>
<dbReference type="Pfam" id="PF00583">
    <property type="entry name" value="Acetyltransf_1"/>
    <property type="match status" value="1"/>
</dbReference>
<dbReference type="PANTHER" id="PTHR13947:SF37">
    <property type="entry name" value="LD18367P"/>
    <property type="match status" value="1"/>
</dbReference>
<name>A0AAU7DE97_9BACT</name>
<dbReference type="InterPro" id="IPR050769">
    <property type="entry name" value="NAT_camello-type"/>
</dbReference>
<sequence>MALITIERITPETALVLKDVRLRALLDSLTAFSSTYAKESLFPDEEWRKRAVRWSSNGSAIFLAMEGDAVCGIIGAYEEVEQCAQVISMWVAPEARRAGVGMKLVEAVADWAQSRGMRELKLMVTSVNDVAIAFYQRMGFAMTGKTGVYPNDAAITEFEMVRRLV</sequence>
<protein>
    <submittedName>
        <fullName evidence="3">GNAT family N-acetyltransferase</fullName>
    </submittedName>
</protein>
<accession>A0AAU7DE97</accession>
<dbReference type="PROSITE" id="PS51186">
    <property type="entry name" value="GNAT"/>
    <property type="match status" value="1"/>
</dbReference>
<dbReference type="RefSeq" id="WP_348260627.1">
    <property type="nucleotide sequence ID" value="NZ_CP121196.1"/>
</dbReference>
<dbReference type="InterPro" id="IPR000182">
    <property type="entry name" value="GNAT_dom"/>
</dbReference>
<gene>
    <name evidence="3" type="ORF">P8935_12525</name>
</gene>
<dbReference type="PANTHER" id="PTHR13947">
    <property type="entry name" value="GNAT FAMILY N-ACETYLTRANSFERASE"/>
    <property type="match status" value="1"/>
</dbReference>
<dbReference type="AlphaFoldDB" id="A0AAU7DE97"/>
<dbReference type="EMBL" id="CP121196">
    <property type="protein sequence ID" value="XBH15395.1"/>
    <property type="molecule type" value="Genomic_DNA"/>
</dbReference>
<dbReference type="Gene3D" id="3.40.630.30">
    <property type="match status" value="1"/>
</dbReference>